<comment type="caution">
    <text evidence="10">Lacks conserved residue(s) required for the propagation of feature annotation.</text>
</comment>
<comment type="similarity">
    <text evidence="10">Belongs to the NnrE/AIBP family.</text>
</comment>
<keyword evidence="9 10" id="KW-0413">Isomerase</keyword>
<feature type="binding site" evidence="10">
    <location>
        <begin position="57"/>
        <end position="61"/>
    </location>
    <ligand>
        <name>(6S)-NADPHX</name>
        <dbReference type="ChEBI" id="CHEBI:64076"/>
    </ligand>
</feature>
<evidence type="ECO:0000256" key="4">
    <source>
        <dbReference type="ARBA" id="ARBA00022723"/>
    </source>
</evidence>
<comment type="catalytic activity">
    <reaction evidence="1 10">
        <text>(6R)-NADHX = (6S)-NADHX</text>
        <dbReference type="Rhea" id="RHEA:32215"/>
        <dbReference type="ChEBI" id="CHEBI:64074"/>
        <dbReference type="ChEBI" id="CHEBI:64075"/>
        <dbReference type="EC" id="5.1.99.6"/>
    </reaction>
</comment>
<dbReference type="GO" id="GO:0000166">
    <property type="term" value="F:nucleotide binding"/>
    <property type="evidence" value="ECO:0007669"/>
    <property type="project" value="UniProtKB-KW"/>
</dbReference>
<gene>
    <name evidence="12" type="primary">EOG090X0AXR</name>
</gene>
<dbReference type="HAMAP" id="MF_01966">
    <property type="entry name" value="NADHX_epimerase"/>
    <property type="match status" value="1"/>
</dbReference>
<feature type="binding site" evidence="10">
    <location>
        <position position="122"/>
    </location>
    <ligand>
        <name>K(+)</name>
        <dbReference type="ChEBI" id="CHEBI:29103"/>
    </ligand>
</feature>
<dbReference type="NCBIfam" id="TIGR00197">
    <property type="entry name" value="yjeF_nterm"/>
    <property type="match status" value="1"/>
</dbReference>
<evidence type="ECO:0000256" key="3">
    <source>
        <dbReference type="ARBA" id="ARBA00012228"/>
    </source>
</evidence>
<feature type="binding site" evidence="10">
    <location>
        <position position="58"/>
    </location>
    <ligand>
        <name>K(+)</name>
        <dbReference type="ChEBI" id="CHEBI:29103"/>
    </ligand>
</feature>
<reference evidence="12" key="1">
    <citation type="submission" date="2018-08" db="EMBL/GenBank/DDBJ databases">
        <authorList>
            <person name="Cornetti L."/>
        </authorList>
    </citation>
    <scope>NUCLEOTIDE SEQUENCE</scope>
    <source>
        <strain evidence="12">ZW-BAR-1</strain>
    </source>
</reference>
<proteinExistence type="evidence at transcript level"/>
<dbReference type="Gene3D" id="3.40.50.10260">
    <property type="entry name" value="YjeF N-terminal domain"/>
    <property type="match status" value="1"/>
</dbReference>
<dbReference type="GO" id="GO:0052856">
    <property type="term" value="F:NAD(P)HX epimerase activity"/>
    <property type="evidence" value="ECO:0007669"/>
    <property type="project" value="UniProtKB-UniRule"/>
</dbReference>
<feature type="binding site" evidence="10">
    <location>
        <begin position="126"/>
        <end position="132"/>
    </location>
    <ligand>
        <name>(6S)-NADPHX</name>
        <dbReference type="ChEBI" id="CHEBI:64076"/>
    </ligand>
</feature>
<dbReference type="PROSITE" id="PS51385">
    <property type="entry name" value="YJEF_N"/>
    <property type="match status" value="1"/>
</dbReference>
<dbReference type="PANTHER" id="PTHR13232:SF10">
    <property type="entry name" value="NAD(P)H-HYDRATE EPIMERASE"/>
    <property type="match status" value="1"/>
</dbReference>
<dbReference type="PANTHER" id="PTHR13232">
    <property type="entry name" value="NAD(P)H-HYDRATE EPIMERASE"/>
    <property type="match status" value="1"/>
</dbReference>
<comment type="catalytic activity">
    <reaction evidence="2 10">
        <text>(6R)-NADPHX = (6S)-NADPHX</text>
        <dbReference type="Rhea" id="RHEA:32227"/>
        <dbReference type="ChEBI" id="CHEBI:64076"/>
        <dbReference type="ChEBI" id="CHEBI:64077"/>
        <dbReference type="EC" id="5.1.99.6"/>
    </reaction>
</comment>
<dbReference type="GO" id="GO:0046872">
    <property type="term" value="F:metal ion binding"/>
    <property type="evidence" value="ECO:0007669"/>
    <property type="project" value="UniProtKB-KW"/>
</dbReference>
<feature type="binding site" evidence="10">
    <location>
        <position position="158"/>
    </location>
    <ligand>
        <name>K(+)</name>
        <dbReference type="ChEBI" id="CHEBI:29103"/>
    </ligand>
</feature>
<organism evidence="12">
    <name type="scientific">Daphnia barbata</name>
    <dbReference type="NCBI Taxonomy" id="414587"/>
    <lineage>
        <taxon>Eukaryota</taxon>
        <taxon>Metazoa</taxon>
        <taxon>Ecdysozoa</taxon>
        <taxon>Arthropoda</taxon>
        <taxon>Crustacea</taxon>
        <taxon>Branchiopoda</taxon>
        <taxon>Diplostraca</taxon>
        <taxon>Cladocera</taxon>
        <taxon>Anomopoda</taxon>
        <taxon>Daphniidae</taxon>
        <taxon>Daphnia</taxon>
    </lineage>
</organism>
<keyword evidence="4 10" id="KW-0479">Metal-binding</keyword>
<dbReference type="InterPro" id="IPR032976">
    <property type="entry name" value="YJEFN_prot_NAXE-like"/>
</dbReference>
<keyword evidence="8 10" id="KW-0520">NAD</keyword>
<name>A0A4Y7M186_9CRUS</name>
<keyword evidence="6" id="KW-0521">NADP</keyword>
<keyword evidence="7 10" id="KW-0630">Potassium</keyword>
<evidence type="ECO:0000256" key="9">
    <source>
        <dbReference type="ARBA" id="ARBA00023235"/>
    </source>
</evidence>
<comment type="function">
    <text evidence="10">Catalyzes the epimerization of the S- and R-forms of NAD(P)HX, a damaged form of NAD(P)H that is a result of enzymatic or heat-dependent hydration. This is a prerequisite for the S-specific NAD(P)H-hydrate dehydratase to allow the repair of both epimers of NAD(P)HX.</text>
</comment>
<dbReference type="Pfam" id="PF03853">
    <property type="entry name" value="YjeF_N"/>
    <property type="match status" value="1"/>
</dbReference>
<feature type="domain" description="YjeF N-terminal" evidence="11">
    <location>
        <begin position="8"/>
        <end position="213"/>
    </location>
</feature>
<keyword evidence="5 10" id="KW-0547">Nucleotide-binding</keyword>
<dbReference type="EC" id="5.1.99.6" evidence="3 10"/>
<evidence type="ECO:0000256" key="8">
    <source>
        <dbReference type="ARBA" id="ARBA00023027"/>
    </source>
</evidence>
<dbReference type="GO" id="GO:0005739">
    <property type="term" value="C:mitochondrion"/>
    <property type="evidence" value="ECO:0007669"/>
    <property type="project" value="TreeGrafter"/>
</dbReference>
<evidence type="ECO:0000313" key="12">
    <source>
        <dbReference type="EMBL" id="SVE74366.1"/>
    </source>
</evidence>
<evidence type="ECO:0000256" key="2">
    <source>
        <dbReference type="ARBA" id="ARBA00000909"/>
    </source>
</evidence>
<feature type="binding site" evidence="10">
    <location>
        <position position="155"/>
    </location>
    <ligand>
        <name>(6S)-NADPHX</name>
        <dbReference type="ChEBI" id="CHEBI:64076"/>
    </ligand>
</feature>
<dbReference type="EMBL" id="LR004747">
    <property type="protein sequence ID" value="SVE74366.1"/>
    <property type="molecule type" value="mRNA"/>
</dbReference>
<evidence type="ECO:0000256" key="1">
    <source>
        <dbReference type="ARBA" id="ARBA00000013"/>
    </source>
</evidence>
<dbReference type="InterPro" id="IPR004443">
    <property type="entry name" value="YjeF_N_dom"/>
</dbReference>
<evidence type="ECO:0000259" key="11">
    <source>
        <dbReference type="PROSITE" id="PS51385"/>
    </source>
</evidence>
<dbReference type="SUPFAM" id="SSF64153">
    <property type="entry name" value="YjeF N-terminal domain-like"/>
    <property type="match status" value="1"/>
</dbReference>
<sequence length="227" mass="25365">MQPRYLKQTEAIKLDEELFHYFGVEQLMELAGLSCASAIAEEFPESKNLLVVVGPGNNGGDGLVCARHLKLFGFSPEIFYPKRPAKILYQKLLKQCELFEIPVLSSFPVVEQLNSQYALVVDALFGFSFKAPVRQEFSEILNTMTNMSTPCCSIDIPSGWDVETGPVDTDTYLKPAMLISLSAPKLCASFFHGIHYLGGRFIAPMLAEKYELNLPNYPLTHNCVRLC</sequence>
<comment type="cofactor">
    <cofactor evidence="10">
        <name>K(+)</name>
        <dbReference type="ChEBI" id="CHEBI:29103"/>
    </cofactor>
    <text evidence="10">Binds 1 potassium ion per subunit.</text>
</comment>
<evidence type="ECO:0000256" key="5">
    <source>
        <dbReference type="ARBA" id="ARBA00022741"/>
    </source>
</evidence>
<evidence type="ECO:0000256" key="7">
    <source>
        <dbReference type="ARBA" id="ARBA00022958"/>
    </source>
</evidence>
<protein>
    <recommendedName>
        <fullName evidence="3 10">NAD(P)H-hydrate epimerase</fullName>
        <ecNumber evidence="3 10">5.1.99.6</ecNumber>
    </recommendedName>
    <alternativeName>
        <fullName evidence="10">NAD(P)HX epimerase</fullName>
    </alternativeName>
</protein>
<dbReference type="InterPro" id="IPR036652">
    <property type="entry name" value="YjeF_N_dom_sf"/>
</dbReference>
<evidence type="ECO:0000256" key="6">
    <source>
        <dbReference type="ARBA" id="ARBA00022857"/>
    </source>
</evidence>
<dbReference type="AlphaFoldDB" id="A0A4Y7M186"/>
<accession>A0A4Y7M186</accession>
<evidence type="ECO:0000256" key="10">
    <source>
        <dbReference type="HAMAP-Rule" id="MF_03159"/>
    </source>
</evidence>